<dbReference type="PRINTS" id="PR00133">
    <property type="entry name" value="GLHYDRLASE3"/>
</dbReference>
<organism evidence="9 10">
    <name type="scientific">Pseudomaricurvus hydrocarbonicus</name>
    <dbReference type="NCBI Taxonomy" id="1470433"/>
    <lineage>
        <taxon>Bacteria</taxon>
        <taxon>Pseudomonadati</taxon>
        <taxon>Pseudomonadota</taxon>
        <taxon>Gammaproteobacteria</taxon>
        <taxon>Cellvibrionales</taxon>
        <taxon>Cellvibrionaceae</taxon>
        <taxon>Pseudomaricurvus</taxon>
    </lineage>
</organism>
<comment type="catalytic activity">
    <reaction evidence="1">
        <text>Hydrolysis of terminal, non-reducing beta-D-glucosyl residues with release of beta-D-glucose.</text>
        <dbReference type="EC" id="3.2.1.21"/>
    </reaction>
</comment>
<name>A0A9E5MN43_9GAMM</name>
<dbReference type="InterPro" id="IPR051915">
    <property type="entry name" value="Cellulose_Degrad_GH3"/>
</dbReference>
<evidence type="ECO:0000256" key="4">
    <source>
        <dbReference type="ARBA" id="ARBA00022729"/>
    </source>
</evidence>
<comment type="similarity">
    <text evidence="2">Belongs to the glycosyl hydrolase 3 family.</text>
</comment>
<evidence type="ECO:0000256" key="7">
    <source>
        <dbReference type="SAM" id="SignalP"/>
    </source>
</evidence>
<sequence length="665" mass="72202">MIQSVWIAGIGLTLTAFALTACQQTFQPTRTSDTTVLTQPELKHHSAPILSVANLQFRDLDRNGRLTPYEDWRLPAENRTSDLVGRMTLREKAGTMMHGSLRAGGAIGLSAEGYDLTQVRKQIDKQAISSFITRLSAPPQKMAEQNNKIQAIAEESRLGIPLTISTDPRNHFQYVMGASVSANGYSQWPEPLGFAALRNPERVRRFAEVARQEYRMTGIHQALSPQADLATEPRWARGTGTFGANPDLVAVMVNAYVAGFQGSDQGLTSYGVMTVVKHWVAYGATPHGWDGHNYYGRFTQADNESFALHVKPFIGAFSAHVSAVMPTYSIVKGVTVDDKPLEPVGAGFSKQLLTGLLRGVYGFGGIVLSDWAILDDCPKNTCEAPAQPGLMVIGLPWGVEDLSRQQRMVKGLEAGIDQFGGAEETDLLVDAVNKGLIDESRLDQSVQRILLPKFKMGLFENPYVDVHQAAVSVVSPGILAEGVRAQAESQVLLKASGGLQPLEAGQSVYLVGVDPDQAIAHGLLVVDDPEKADAAIVRMSAPFELLHPFHFFGSRQHEGRLDYRDGDADYEKLKLLRGKTRVIASIFLDRPAVLTNIIDLTDVLLGNFGISDDALLDVVTGRAAPQGRMPFELPSSMAAILNQDPAKPDDSMSPLFPYGAGIVTD</sequence>
<dbReference type="Gene3D" id="3.40.50.1700">
    <property type="entry name" value="Glycoside hydrolase family 3 C-terminal domain"/>
    <property type="match status" value="1"/>
</dbReference>
<dbReference type="RefSeq" id="WP_167189802.1">
    <property type="nucleotide sequence ID" value="NZ_JAAONZ010000016.1"/>
</dbReference>
<keyword evidence="4 7" id="KW-0732">Signal</keyword>
<reference evidence="9" key="1">
    <citation type="submission" date="2020-03" db="EMBL/GenBank/DDBJ databases">
        <authorList>
            <person name="Guo F."/>
        </authorList>
    </citation>
    <scope>NUCLEOTIDE SEQUENCE</scope>
    <source>
        <strain evidence="9">JCM 30134</strain>
    </source>
</reference>
<evidence type="ECO:0000313" key="9">
    <source>
        <dbReference type="EMBL" id="NHO67314.1"/>
    </source>
</evidence>
<dbReference type="Gene3D" id="3.20.20.300">
    <property type="entry name" value="Glycoside hydrolase, family 3, N-terminal domain"/>
    <property type="match status" value="1"/>
</dbReference>
<dbReference type="InterPro" id="IPR036881">
    <property type="entry name" value="Glyco_hydro_3_C_sf"/>
</dbReference>
<feature type="chain" id="PRO_5039503154" description="beta-glucosidase" evidence="7">
    <location>
        <begin position="19"/>
        <end position="665"/>
    </location>
</feature>
<dbReference type="PANTHER" id="PTHR30620">
    <property type="entry name" value="PERIPLASMIC BETA-GLUCOSIDASE-RELATED"/>
    <property type="match status" value="1"/>
</dbReference>
<evidence type="ECO:0000256" key="2">
    <source>
        <dbReference type="ARBA" id="ARBA00005336"/>
    </source>
</evidence>
<dbReference type="AlphaFoldDB" id="A0A9E5MN43"/>
<proteinExistence type="inferred from homology"/>
<dbReference type="GO" id="GO:0009251">
    <property type="term" value="P:glucan catabolic process"/>
    <property type="evidence" value="ECO:0007669"/>
    <property type="project" value="TreeGrafter"/>
</dbReference>
<keyword evidence="10" id="KW-1185">Reference proteome</keyword>
<accession>A0A9E5MN43</accession>
<evidence type="ECO:0000256" key="5">
    <source>
        <dbReference type="ARBA" id="ARBA00022801"/>
    </source>
</evidence>
<dbReference type="SUPFAM" id="SSF52279">
    <property type="entry name" value="Beta-D-glucan exohydrolase, C-terminal domain"/>
    <property type="match status" value="1"/>
</dbReference>
<dbReference type="SUPFAM" id="SSF51445">
    <property type="entry name" value="(Trans)glycosidases"/>
    <property type="match status" value="1"/>
</dbReference>
<dbReference type="EC" id="3.2.1.21" evidence="3"/>
<keyword evidence="5 9" id="KW-0378">Hydrolase</keyword>
<gene>
    <name evidence="9" type="ORF">G8770_17340</name>
</gene>
<dbReference type="Proteomes" id="UP000787472">
    <property type="component" value="Unassembled WGS sequence"/>
</dbReference>
<protein>
    <recommendedName>
        <fullName evidence="3">beta-glucosidase</fullName>
        <ecNumber evidence="3">3.2.1.21</ecNumber>
    </recommendedName>
</protein>
<evidence type="ECO:0000259" key="8">
    <source>
        <dbReference type="Pfam" id="PF00933"/>
    </source>
</evidence>
<dbReference type="EMBL" id="JAAONZ010000016">
    <property type="protein sequence ID" value="NHO67314.1"/>
    <property type="molecule type" value="Genomic_DNA"/>
</dbReference>
<evidence type="ECO:0000256" key="6">
    <source>
        <dbReference type="ARBA" id="ARBA00023295"/>
    </source>
</evidence>
<dbReference type="InterPro" id="IPR001764">
    <property type="entry name" value="Glyco_hydro_3_N"/>
</dbReference>
<comment type="caution">
    <text evidence="9">The sequence shown here is derived from an EMBL/GenBank/DDBJ whole genome shotgun (WGS) entry which is preliminary data.</text>
</comment>
<evidence type="ECO:0000256" key="3">
    <source>
        <dbReference type="ARBA" id="ARBA00012744"/>
    </source>
</evidence>
<dbReference type="Pfam" id="PF00933">
    <property type="entry name" value="Glyco_hydro_3"/>
    <property type="match status" value="1"/>
</dbReference>
<dbReference type="InterPro" id="IPR017853">
    <property type="entry name" value="GH"/>
</dbReference>
<evidence type="ECO:0000256" key="1">
    <source>
        <dbReference type="ARBA" id="ARBA00000448"/>
    </source>
</evidence>
<dbReference type="GO" id="GO:0008422">
    <property type="term" value="F:beta-glucosidase activity"/>
    <property type="evidence" value="ECO:0007669"/>
    <property type="project" value="UniProtKB-EC"/>
</dbReference>
<feature type="domain" description="Glycoside hydrolase family 3 N-terminal" evidence="8">
    <location>
        <begin position="117"/>
        <end position="450"/>
    </location>
</feature>
<keyword evidence="6" id="KW-0326">Glycosidase</keyword>
<dbReference type="InterPro" id="IPR036962">
    <property type="entry name" value="Glyco_hydro_3_N_sf"/>
</dbReference>
<feature type="signal peptide" evidence="7">
    <location>
        <begin position="1"/>
        <end position="18"/>
    </location>
</feature>
<dbReference type="PANTHER" id="PTHR30620:SF16">
    <property type="entry name" value="LYSOSOMAL BETA GLUCOSIDASE"/>
    <property type="match status" value="1"/>
</dbReference>
<evidence type="ECO:0000313" key="10">
    <source>
        <dbReference type="Proteomes" id="UP000787472"/>
    </source>
</evidence>